<protein>
    <submittedName>
        <fullName evidence="2">Uncharacterized protein</fullName>
    </submittedName>
</protein>
<dbReference type="AlphaFoldDB" id="A0AAE1A1X9"/>
<name>A0AAE1A1X9_9GAST</name>
<organism evidence="2 3">
    <name type="scientific">Elysia crispata</name>
    <name type="common">lettuce slug</name>
    <dbReference type="NCBI Taxonomy" id="231223"/>
    <lineage>
        <taxon>Eukaryota</taxon>
        <taxon>Metazoa</taxon>
        <taxon>Spiralia</taxon>
        <taxon>Lophotrochozoa</taxon>
        <taxon>Mollusca</taxon>
        <taxon>Gastropoda</taxon>
        <taxon>Heterobranchia</taxon>
        <taxon>Euthyneura</taxon>
        <taxon>Panpulmonata</taxon>
        <taxon>Sacoglossa</taxon>
        <taxon>Placobranchoidea</taxon>
        <taxon>Plakobranchidae</taxon>
        <taxon>Elysia</taxon>
    </lineage>
</organism>
<evidence type="ECO:0000256" key="1">
    <source>
        <dbReference type="SAM" id="Phobius"/>
    </source>
</evidence>
<keyword evidence="1" id="KW-0812">Transmembrane</keyword>
<proteinExistence type="predicted"/>
<dbReference type="EMBL" id="JAWDGP010002895">
    <property type="protein sequence ID" value="KAK3778782.1"/>
    <property type="molecule type" value="Genomic_DNA"/>
</dbReference>
<sequence length="291" mass="32385">MNSEMAVVWYTDLTLWSFLLAPLLLLMGVPLVVKLDSSSCWCCWKGWLRAGSVGLRTTLRCFFRMSVVVGAATWCFLCWCWKQWLDRRISKRTRFKSSPACFEDKSSALTSGNGCSIFRGENISNSNSDKSKAQIGTGTDHNHLQNHSILSTSAQTIEQFSSNGFLKSEYADVCSSFKNVTGNSFENFKGSKVNKATAFDQNGYLSPAGNIQKTFNDPGPTSNRLLQSVSQSVPYHRAASCCTYCSSSHRTDVDQAKDAANQRLPPSPRLMYPSVYPTHCSCDRFLTYLAL</sequence>
<feature type="transmembrane region" description="Helical" evidence="1">
    <location>
        <begin position="7"/>
        <end position="29"/>
    </location>
</feature>
<accession>A0AAE1A1X9</accession>
<feature type="transmembrane region" description="Helical" evidence="1">
    <location>
        <begin position="62"/>
        <end position="81"/>
    </location>
</feature>
<gene>
    <name evidence="2" type="ORF">RRG08_013052</name>
</gene>
<dbReference type="Proteomes" id="UP001283361">
    <property type="component" value="Unassembled WGS sequence"/>
</dbReference>
<comment type="caution">
    <text evidence="2">The sequence shown here is derived from an EMBL/GenBank/DDBJ whole genome shotgun (WGS) entry which is preliminary data.</text>
</comment>
<keyword evidence="3" id="KW-1185">Reference proteome</keyword>
<evidence type="ECO:0000313" key="3">
    <source>
        <dbReference type="Proteomes" id="UP001283361"/>
    </source>
</evidence>
<evidence type="ECO:0000313" key="2">
    <source>
        <dbReference type="EMBL" id="KAK3778782.1"/>
    </source>
</evidence>
<reference evidence="2" key="1">
    <citation type="journal article" date="2023" name="G3 (Bethesda)">
        <title>A reference genome for the long-term kleptoplast-retaining sea slug Elysia crispata morphotype clarki.</title>
        <authorList>
            <person name="Eastman K.E."/>
            <person name="Pendleton A.L."/>
            <person name="Shaikh M.A."/>
            <person name="Suttiyut T."/>
            <person name="Ogas R."/>
            <person name="Tomko P."/>
            <person name="Gavelis G."/>
            <person name="Widhalm J.R."/>
            <person name="Wisecaver J.H."/>
        </authorList>
    </citation>
    <scope>NUCLEOTIDE SEQUENCE</scope>
    <source>
        <strain evidence="2">ECLA1</strain>
    </source>
</reference>
<keyword evidence="1" id="KW-0472">Membrane</keyword>
<keyword evidence="1" id="KW-1133">Transmembrane helix</keyword>